<sequence>MKYKVEHCIDTMHYQSTEFVQFVQQDVRQYRIQLEEKILDDLINLKDMVSQSQLYYEDPDFKISFDSIATTLDYIHEAIGKLVESRMIPMLRTEFSTKVNAYGKKIAENDLKEAVCSIVDSFAQQMIEKLDHFIQQIDHSKEQTKNRFENFEHELKIYNKLNKDILEGQFIEEVSLLHALSSMLQELAMALDIFKQGIENLKNTLEKYGEHVYTTFIKEVGKRHTSFMSFFGKNKKEENSESKGQTPVSKRAKRKISAIKNIDTMPMPDFTSKKGKNSAQIAVDFPYNNSKIIEVIMQFTVGKYTAQKVKLELETIFQKKAIFILSAAAGVDLEPFKKDVVHDVISTMQLVVKRRRVQVQVQEGLQVHYLSKIVPKIPFADGNLNFVSYEKNGNLVLEYVDLAEETEKLDESKLQKTLTECFAIFE</sequence>
<name>A0A5S9F6N2_UABAM</name>
<keyword evidence="3" id="KW-1185">Reference proteome</keyword>
<dbReference type="KEGG" id="uam:UABAM_05182"/>
<gene>
    <name evidence="2" type="ORF">UABAM_05182</name>
</gene>
<organism evidence="2 3">
    <name type="scientific">Uabimicrobium amorphum</name>
    <dbReference type="NCBI Taxonomy" id="2596890"/>
    <lineage>
        <taxon>Bacteria</taxon>
        <taxon>Pseudomonadati</taxon>
        <taxon>Planctomycetota</taxon>
        <taxon>Candidatus Uabimicrobiia</taxon>
        <taxon>Candidatus Uabimicrobiales</taxon>
        <taxon>Candidatus Uabimicrobiaceae</taxon>
        <taxon>Candidatus Uabimicrobium</taxon>
    </lineage>
</organism>
<accession>A0A5S9F6N2</accession>
<evidence type="ECO:0000313" key="2">
    <source>
        <dbReference type="EMBL" id="BBM86794.1"/>
    </source>
</evidence>
<dbReference type="RefSeq" id="WP_151970835.1">
    <property type="nucleotide sequence ID" value="NZ_AP019860.1"/>
</dbReference>
<keyword evidence="1" id="KW-0175">Coiled coil</keyword>
<proteinExistence type="predicted"/>
<feature type="coiled-coil region" evidence="1">
    <location>
        <begin position="134"/>
        <end position="204"/>
    </location>
</feature>
<dbReference type="AlphaFoldDB" id="A0A5S9F6N2"/>
<dbReference type="EMBL" id="AP019860">
    <property type="protein sequence ID" value="BBM86794.1"/>
    <property type="molecule type" value="Genomic_DNA"/>
</dbReference>
<evidence type="ECO:0000256" key="1">
    <source>
        <dbReference type="SAM" id="Coils"/>
    </source>
</evidence>
<dbReference type="Proteomes" id="UP000326354">
    <property type="component" value="Chromosome"/>
</dbReference>
<protein>
    <submittedName>
        <fullName evidence="2">Uncharacterized protein</fullName>
    </submittedName>
</protein>
<reference evidence="2 3" key="1">
    <citation type="submission" date="2019-08" db="EMBL/GenBank/DDBJ databases">
        <title>Complete genome sequence of Candidatus Uab amorphum.</title>
        <authorList>
            <person name="Shiratori T."/>
            <person name="Suzuki S."/>
            <person name="Kakizawa Y."/>
            <person name="Ishida K."/>
        </authorList>
    </citation>
    <scope>NUCLEOTIDE SEQUENCE [LARGE SCALE GENOMIC DNA]</scope>
    <source>
        <strain evidence="2 3">SRT547</strain>
    </source>
</reference>
<evidence type="ECO:0000313" key="3">
    <source>
        <dbReference type="Proteomes" id="UP000326354"/>
    </source>
</evidence>